<feature type="transmembrane region" description="Helical" evidence="1">
    <location>
        <begin position="12"/>
        <end position="29"/>
    </location>
</feature>
<evidence type="ECO:0008006" key="4">
    <source>
        <dbReference type="Google" id="ProtNLM"/>
    </source>
</evidence>
<dbReference type="InterPro" id="IPR036514">
    <property type="entry name" value="SGNH_hydro_sf"/>
</dbReference>
<accession>C0FUV2</accession>
<keyword evidence="1" id="KW-0472">Membrane</keyword>
<gene>
    <name evidence="2" type="ORF">ROSEINA2194_02523</name>
</gene>
<evidence type="ECO:0000313" key="3">
    <source>
        <dbReference type="Proteomes" id="UP000003561"/>
    </source>
</evidence>
<dbReference type="eggNOG" id="COG2755">
    <property type="taxonomic scope" value="Bacteria"/>
</dbReference>
<name>C0FUV2_9FIRM</name>
<organism evidence="2 3">
    <name type="scientific">Roseburia inulinivorans DSM 16841</name>
    <dbReference type="NCBI Taxonomy" id="622312"/>
    <lineage>
        <taxon>Bacteria</taxon>
        <taxon>Bacillati</taxon>
        <taxon>Bacillota</taxon>
        <taxon>Clostridia</taxon>
        <taxon>Lachnospirales</taxon>
        <taxon>Lachnospiraceae</taxon>
        <taxon>Roseburia</taxon>
    </lineage>
</organism>
<sequence length="314" mass="36732">MRNEMKVAGRILKIIFFLGILGSGIFYISKALLPRIPDFYEEEHWDVVFFGTSQSYCTFDPEIFDDYNLKTYNRGRQQQTMNYTYYYVKDALDNSDIDVVVLEIFGMFYDEDDTGFTSEGVRDSSLNDLRYSDIKVDAIKDCVPEDLQLDYLFPLGKYHSRWEELDYSSFEGWKESVMNPYFTEEGRGFKHWAGAQPCGYASWDEIFSEKRRPVYEENFRYLDMMNELCKEHGTELVLVRAPFPCNEKTVEMTNTVMDWADTHEVELINCMKVTDVIGLNFEEDSLDAGTHLNESGGKKVSRYIAEYLKENVLK</sequence>
<dbReference type="Gene3D" id="3.40.50.1110">
    <property type="entry name" value="SGNH hydrolase"/>
    <property type="match status" value="1"/>
</dbReference>
<comment type="caution">
    <text evidence="2">The sequence shown here is derived from an EMBL/GenBank/DDBJ whole genome shotgun (WGS) entry which is preliminary data.</text>
</comment>
<keyword evidence="1" id="KW-0812">Transmembrane</keyword>
<dbReference type="AlphaFoldDB" id="C0FUV2"/>
<dbReference type="SUPFAM" id="SSF52266">
    <property type="entry name" value="SGNH hydrolase"/>
    <property type="match status" value="1"/>
</dbReference>
<reference evidence="2 3" key="1">
    <citation type="submission" date="2009-02" db="EMBL/GenBank/DDBJ databases">
        <authorList>
            <person name="Fulton L."/>
            <person name="Clifton S."/>
            <person name="Fulton B."/>
            <person name="Xu J."/>
            <person name="Minx P."/>
            <person name="Pepin K.H."/>
            <person name="Johnson M."/>
            <person name="Bhonagiri V."/>
            <person name="Nash W.E."/>
            <person name="Mardis E.R."/>
            <person name="Wilson R.K."/>
        </authorList>
    </citation>
    <scope>NUCLEOTIDE SEQUENCE [LARGE SCALE GENOMIC DNA]</scope>
    <source>
        <strain evidence="2 3">DSM 16841</strain>
    </source>
</reference>
<proteinExistence type="predicted"/>
<protein>
    <recommendedName>
        <fullName evidence="4">SGNH/GDSL hydrolase family protein</fullName>
    </recommendedName>
</protein>
<dbReference type="EMBL" id="ACFY01000096">
    <property type="protein sequence ID" value="EEG93556.1"/>
    <property type="molecule type" value="Genomic_DNA"/>
</dbReference>
<evidence type="ECO:0000313" key="2">
    <source>
        <dbReference type="EMBL" id="EEG93556.1"/>
    </source>
</evidence>
<reference evidence="2 3" key="2">
    <citation type="submission" date="2009-03" db="EMBL/GenBank/DDBJ databases">
        <title>Draft genome sequence of Roseburia inulinivorans (DSM 16841).</title>
        <authorList>
            <person name="Sudarsanam P."/>
            <person name="Ley R."/>
            <person name="Guruge J."/>
            <person name="Turnbaugh P.J."/>
            <person name="Mahowald M."/>
            <person name="Liep D."/>
            <person name="Gordon J."/>
        </authorList>
    </citation>
    <scope>NUCLEOTIDE SEQUENCE [LARGE SCALE GENOMIC DNA]</scope>
    <source>
        <strain evidence="2 3">DSM 16841</strain>
    </source>
</reference>
<dbReference type="Proteomes" id="UP000003561">
    <property type="component" value="Unassembled WGS sequence"/>
</dbReference>
<evidence type="ECO:0000256" key="1">
    <source>
        <dbReference type="SAM" id="Phobius"/>
    </source>
</evidence>
<keyword evidence="1" id="KW-1133">Transmembrane helix</keyword>